<reference evidence="1 2" key="1">
    <citation type="submission" date="2016-10" db="EMBL/GenBank/DDBJ databases">
        <title>Draft genome sequence of Coniochaeta ligniaria NRRL30616, a lignocellulolytic fungus for bioabatement of inhibitors in plant biomass hydrolysates.</title>
        <authorList>
            <consortium name="DOE Joint Genome Institute"/>
            <person name="Jimenez D.J."/>
            <person name="Hector R.E."/>
            <person name="Riley R."/>
            <person name="Sun H."/>
            <person name="Grigoriev I.V."/>
            <person name="Van Elsas J.D."/>
            <person name="Nichols N.N."/>
        </authorList>
    </citation>
    <scope>NUCLEOTIDE SEQUENCE [LARGE SCALE GENOMIC DNA]</scope>
    <source>
        <strain evidence="1 2">NRRL 30616</strain>
    </source>
</reference>
<dbReference type="STRING" id="1408157.A0A1J7J556"/>
<dbReference type="Proteomes" id="UP000182658">
    <property type="component" value="Unassembled WGS sequence"/>
</dbReference>
<gene>
    <name evidence="1" type="ORF">CONLIGDRAFT_692484</name>
</gene>
<name>A0A1J7J556_9PEZI</name>
<proteinExistence type="predicted"/>
<dbReference type="Pfam" id="PF10281">
    <property type="entry name" value="Ish1"/>
    <property type="match status" value="1"/>
</dbReference>
<dbReference type="OrthoDB" id="2527403at2759"/>
<keyword evidence="2" id="KW-1185">Reference proteome</keyword>
<evidence type="ECO:0000313" key="2">
    <source>
        <dbReference type="Proteomes" id="UP000182658"/>
    </source>
</evidence>
<dbReference type="EMBL" id="KV875104">
    <property type="protein sequence ID" value="OIW24276.1"/>
    <property type="molecule type" value="Genomic_DNA"/>
</dbReference>
<sequence length="174" mass="18668">MVCLYRHSTKCEIYGPKDEYIIAAACKRTKSTNQSCPPTGTTSYTSDELIAFVRGNSRLATYLKTQEQQASATASAQKAYATLTDKLIDAWGESQLKEFCDTHGINVPQGTKTQQLRALVRKHRAEILDNASTASASAASAYGAATSKAGNAYTQATDKASIAPEEAFNDAVNT</sequence>
<organism evidence="1 2">
    <name type="scientific">Coniochaeta ligniaria NRRL 30616</name>
    <dbReference type="NCBI Taxonomy" id="1408157"/>
    <lineage>
        <taxon>Eukaryota</taxon>
        <taxon>Fungi</taxon>
        <taxon>Dikarya</taxon>
        <taxon>Ascomycota</taxon>
        <taxon>Pezizomycotina</taxon>
        <taxon>Sordariomycetes</taxon>
        <taxon>Sordariomycetidae</taxon>
        <taxon>Coniochaetales</taxon>
        <taxon>Coniochaetaceae</taxon>
        <taxon>Coniochaeta</taxon>
    </lineage>
</organism>
<dbReference type="InParanoid" id="A0A1J7J556"/>
<evidence type="ECO:0008006" key="3">
    <source>
        <dbReference type="Google" id="ProtNLM"/>
    </source>
</evidence>
<evidence type="ECO:0000313" key="1">
    <source>
        <dbReference type="EMBL" id="OIW24276.1"/>
    </source>
</evidence>
<dbReference type="AlphaFoldDB" id="A0A1J7J556"/>
<protein>
    <recommendedName>
        <fullName evidence="3">SAP domain-containing protein</fullName>
    </recommendedName>
</protein>
<accession>A0A1J7J556</accession>
<dbReference type="InterPro" id="IPR018803">
    <property type="entry name" value="Ish1/Msc1-like"/>
</dbReference>